<gene>
    <name evidence="2" type="ORF">GBAR_LOCUS9638</name>
</gene>
<feature type="region of interest" description="Disordered" evidence="1">
    <location>
        <begin position="59"/>
        <end position="98"/>
    </location>
</feature>
<evidence type="ECO:0000313" key="3">
    <source>
        <dbReference type="Proteomes" id="UP001174909"/>
    </source>
</evidence>
<keyword evidence="3" id="KW-1185">Reference proteome</keyword>
<evidence type="ECO:0000256" key="1">
    <source>
        <dbReference type="SAM" id="MobiDB-lite"/>
    </source>
</evidence>
<reference evidence="2" key="1">
    <citation type="submission" date="2023-03" db="EMBL/GenBank/DDBJ databases">
        <authorList>
            <person name="Steffen K."/>
            <person name="Cardenas P."/>
        </authorList>
    </citation>
    <scope>NUCLEOTIDE SEQUENCE</scope>
</reference>
<proteinExistence type="predicted"/>
<protein>
    <submittedName>
        <fullName evidence="2">Uncharacterized protein</fullName>
    </submittedName>
</protein>
<dbReference type="Proteomes" id="UP001174909">
    <property type="component" value="Unassembled WGS sequence"/>
</dbReference>
<dbReference type="AlphaFoldDB" id="A0AA35RQ01"/>
<organism evidence="2 3">
    <name type="scientific">Geodia barretti</name>
    <name type="common">Barrett's horny sponge</name>
    <dbReference type="NCBI Taxonomy" id="519541"/>
    <lineage>
        <taxon>Eukaryota</taxon>
        <taxon>Metazoa</taxon>
        <taxon>Porifera</taxon>
        <taxon>Demospongiae</taxon>
        <taxon>Heteroscleromorpha</taxon>
        <taxon>Tetractinellida</taxon>
        <taxon>Astrophorina</taxon>
        <taxon>Geodiidae</taxon>
        <taxon>Geodia</taxon>
    </lineage>
</organism>
<accession>A0AA35RQ01</accession>
<evidence type="ECO:0000313" key="2">
    <source>
        <dbReference type="EMBL" id="CAI8015600.1"/>
    </source>
</evidence>
<sequence>MVILAVCPVFIAGAIFLCFVRPRGDPGFPASPHSLSTHLDVTPTKHSPVGGIPMQRLVESSSPTKHDHSLNLTRQSRGTMAGSWSPGDPIWEDLPDVGDEDNLLVSPRKQKSYSPRREEKARLLEEEVLPDTVSSTSSNKHSPVNFSVLSPLQHIAGYESGSIPRHGPHYTTLAKEDFGTFRASQTTFADTKV</sequence>
<name>A0AA35RQ01_GEOBA</name>
<comment type="caution">
    <text evidence="2">The sequence shown here is derived from an EMBL/GenBank/DDBJ whole genome shotgun (WGS) entry which is preliminary data.</text>
</comment>
<dbReference type="EMBL" id="CASHTH010001462">
    <property type="protein sequence ID" value="CAI8015600.1"/>
    <property type="molecule type" value="Genomic_DNA"/>
</dbReference>